<protein>
    <submittedName>
        <fullName evidence="1">Uncharacterized protein</fullName>
    </submittedName>
</protein>
<evidence type="ECO:0000313" key="2">
    <source>
        <dbReference type="Proteomes" id="UP000305948"/>
    </source>
</evidence>
<dbReference type="Proteomes" id="UP000305948">
    <property type="component" value="Unassembled WGS sequence"/>
</dbReference>
<dbReference type="EMBL" id="ML213532">
    <property type="protein sequence ID" value="TFK46224.1"/>
    <property type="molecule type" value="Genomic_DNA"/>
</dbReference>
<organism evidence="1 2">
    <name type="scientific">Heliocybe sulcata</name>
    <dbReference type="NCBI Taxonomy" id="5364"/>
    <lineage>
        <taxon>Eukaryota</taxon>
        <taxon>Fungi</taxon>
        <taxon>Dikarya</taxon>
        <taxon>Basidiomycota</taxon>
        <taxon>Agaricomycotina</taxon>
        <taxon>Agaricomycetes</taxon>
        <taxon>Gloeophyllales</taxon>
        <taxon>Gloeophyllaceae</taxon>
        <taxon>Heliocybe</taxon>
    </lineage>
</organism>
<sequence length="1201" mass="133573">MNGIISASKLTLRHWRDVQNGKHVVSVLGRPARLSLYLTSASISLVRKRWASAGKASDSHRITQASIPAITAAARLSGRSALLLRTLSKDRLDAEDFVDITGQTSKTVRFPAAPEEPSLEIRYFQSSGRKTPFPPDSRRFFYWHLESDALPVSGQVRFHTTTSSDPATFSSGRDLQLPDGRIWHVPLFRIARGSQYSGLRAQLLSENLVIAKAMDTALNGSASFQGHHRIPNSGIPDTTAAGLPTSALLLHTLNQTRLHVDDFADLTGRVKRALRFPSVPEEPGFEMHYFRSPWGDRKCIPFPPDSRGFVYWYLERNAPPLSGQVRFRATTSSDPATFPSGRDLQLPDGRTWNIPLARIAHASKYSGLRAQLLFEKLLTTQMLDNASNISASYQNRPRIPKSDLPATAAIRLRRRSAQPLRTLKQAGLQVEDFLAIAGRVTKNIRFPLPHEEPSLEMCYFQSGGRKTPFPPDSQGFLYWHLNPDAPPVSGQIRFRITKSSDPATFPCGRDLQLPNGRTWNISLSRIAHASKYSALRERLLSEKLVTAKVLDTVWDSSASSQDKPCPLKFAIPAATVTRIQRSSALLLRTLDPARLEVEDFVDIAGRVTKTIRFPLAPEEPRLEMHYFNSGRRCIPFPQDSQGFLYWCLEPDAPPGSGQVRFRTTSSSDPATFPSGRDLQLPDGRTWHIPLSRITRRSQYFGLRAHLLSEELVTAAALDSALNICTSSRGQHRTRVSDAPSTAATGLRNRSTLPLRTLNQTRIDAEDFVDLAGRFTKLMRFPLVPEEPSFRLQYVESGGRAIPFPPDAQGFFYWHLESDRLPLSGQVRFRTTVSSDPATFPTGRDLQLPNGGTWRISLSHIAQRLHYLGLRAHLLSETLVTAKVLETALNGSASSQDEHRISKSDVPATAPTGLRTGSALQLRTLDKTRLNVADFTDLSGGVFKTVRFALVAEELRLRMRYLESGGRSTPFPSNSQGFLYWHLDPGAPPVSGQVRFRTTTSSNPATFPIGRDLQLPDGRMWHISLFDIARRAKYSGLRAHLLSENLVTVNVLNTAQTISARTGKKTYHPATGSLLIWTFGQSFLVDLTSNVSSLWVIGHSAGERLVLPSLSSVCVRETDRTEICYVLSENRDPRGSRQTAKYDFLNGVDYTPLAGRALVQFERSTLPEHEGTRTVVLRVLKVMTNSDGSEDASWMLAPQEKA</sequence>
<reference evidence="1 2" key="1">
    <citation type="journal article" date="2019" name="Nat. Ecol. Evol.">
        <title>Megaphylogeny resolves global patterns of mushroom evolution.</title>
        <authorList>
            <person name="Varga T."/>
            <person name="Krizsan K."/>
            <person name="Foldi C."/>
            <person name="Dima B."/>
            <person name="Sanchez-Garcia M."/>
            <person name="Sanchez-Ramirez S."/>
            <person name="Szollosi G.J."/>
            <person name="Szarkandi J.G."/>
            <person name="Papp V."/>
            <person name="Albert L."/>
            <person name="Andreopoulos W."/>
            <person name="Angelini C."/>
            <person name="Antonin V."/>
            <person name="Barry K.W."/>
            <person name="Bougher N.L."/>
            <person name="Buchanan P."/>
            <person name="Buyck B."/>
            <person name="Bense V."/>
            <person name="Catcheside P."/>
            <person name="Chovatia M."/>
            <person name="Cooper J."/>
            <person name="Damon W."/>
            <person name="Desjardin D."/>
            <person name="Finy P."/>
            <person name="Geml J."/>
            <person name="Haridas S."/>
            <person name="Hughes K."/>
            <person name="Justo A."/>
            <person name="Karasinski D."/>
            <person name="Kautmanova I."/>
            <person name="Kiss B."/>
            <person name="Kocsube S."/>
            <person name="Kotiranta H."/>
            <person name="LaButti K.M."/>
            <person name="Lechner B.E."/>
            <person name="Liimatainen K."/>
            <person name="Lipzen A."/>
            <person name="Lukacs Z."/>
            <person name="Mihaltcheva S."/>
            <person name="Morgado L.N."/>
            <person name="Niskanen T."/>
            <person name="Noordeloos M.E."/>
            <person name="Ohm R.A."/>
            <person name="Ortiz-Santana B."/>
            <person name="Ovrebo C."/>
            <person name="Racz N."/>
            <person name="Riley R."/>
            <person name="Savchenko A."/>
            <person name="Shiryaev A."/>
            <person name="Soop K."/>
            <person name="Spirin V."/>
            <person name="Szebenyi C."/>
            <person name="Tomsovsky M."/>
            <person name="Tulloss R.E."/>
            <person name="Uehling J."/>
            <person name="Grigoriev I.V."/>
            <person name="Vagvolgyi C."/>
            <person name="Papp T."/>
            <person name="Martin F.M."/>
            <person name="Miettinen O."/>
            <person name="Hibbett D.S."/>
            <person name="Nagy L.G."/>
        </authorList>
    </citation>
    <scope>NUCLEOTIDE SEQUENCE [LARGE SCALE GENOMIC DNA]</scope>
    <source>
        <strain evidence="1 2">OMC1185</strain>
    </source>
</reference>
<name>A0A5C3MLQ6_9AGAM</name>
<dbReference type="AlphaFoldDB" id="A0A5C3MLQ6"/>
<proteinExistence type="predicted"/>
<accession>A0A5C3MLQ6</accession>
<dbReference type="OrthoDB" id="2832959at2759"/>
<keyword evidence="2" id="KW-1185">Reference proteome</keyword>
<evidence type="ECO:0000313" key="1">
    <source>
        <dbReference type="EMBL" id="TFK46224.1"/>
    </source>
</evidence>
<gene>
    <name evidence="1" type="ORF">OE88DRAFT_1739672</name>
</gene>